<organism evidence="2 3">
    <name type="scientific">Batrachochytrium salamandrivorans</name>
    <dbReference type="NCBI Taxonomy" id="1357716"/>
    <lineage>
        <taxon>Eukaryota</taxon>
        <taxon>Fungi</taxon>
        <taxon>Fungi incertae sedis</taxon>
        <taxon>Chytridiomycota</taxon>
        <taxon>Chytridiomycota incertae sedis</taxon>
        <taxon>Chytridiomycetes</taxon>
        <taxon>Rhizophydiales</taxon>
        <taxon>Rhizophydiales incertae sedis</taxon>
        <taxon>Batrachochytrium</taxon>
    </lineage>
</organism>
<keyword evidence="3" id="KW-1185">Reference proteome</keyword>
<name>A0ABQ8FGF6_9FUNG</name>
<dbReference type="EMBL" id="JAFCIX010000152">
    <property type="protein sequence ID" value="KAH6597266.1"/>
    <property type="molecule type" value="Genomic_DNA"/>
</dbReference>
<evidence type="ECO:0000256" key="1">
    <source>
        <dbReference type="SAM" id="MobiDB-lite"/>
    </source>
</evidence>
<feature type="region of interest" description="Disordered" evidence="1">
    <location>
        <begin position="419"/>
        <end position="461"/>
    </location>
</feature>
<feature type="compositionally biased region" description="Polar residues" evidence="1">
    <location>
        <begin position="249"/>
        <end position="275"/>
    </location>
</feature>
<feature type="region of interest" description="Disordered" evidence="1">
    <location>
        <begin position="168"/>
        <end position="190"/>
    </location>
</feature>
<evidence type="ECO:0000313" key="3">
    <source>
        <dbReference type="Proteomes" id="UP001648503"/>
    </source>
</evidence>
<feature type="compositionally biased region" description="Polar residues" evidence="1">
    <location>
        <begin position="86"/>
        <end position="97"/>
    </location>
</feature>
<evidence type="ECO:0000313" key="2">
    <source>
        <dbReference type="EMBL" id="KAH6597266.1"/>
    </source>
</evidence>
<gene>
    <name evidence="2" type="ORF">BASA50_004617</name>
</gene>
<feature type="compositionally biased region" description="Basic and acidic residues" evidence="1">
    <location>
        <begin position="433"/>
        <end position="442"/>
    </location>
</feature>
<protein>
    <recommendedName>
        <fullName evidence="4">Wings apart-like protein C-terminal domain-containing protein</fullName>
    </recommendedName>
</protein>
<accession>A0ABQ8FGF6</accession>
<reference evidence="2 3" key="1">
    <citation type="submission" date="2021-02" db="EMBL/GenBank/DDBJ databases">
        <title>Variation within the Batrachochytrium salamandrivorans European outbreak.</title>
        <authorList>
            <person name="Kelly M."/>
            <person name="Pasmans F."/>
            <person name="Shea T.P."/>
            <person name="Munoz J.F."/>
            <person name="Carranza S."/>
            <person name="Cuomo C.A."/>
            <person name="Martel A."/>
        </authorList>
    </citation>
    <scope>NUCLEOTIDE SEQUENCE [LARGE SCALE GENOMIC DNA]</scope>
    <source>
        <strain evidence="2 3">AMFP18/2</strain>
    </source>
</reference>
<feature type="compositionally biased region" description="Acidic residues" evidence="1">
    <location>
        <begin position="443"/>
        <end position="455"/>
    </location>
</feature>
<comment type="caution">
    <text evidence="2">The sequence shown here is derived from an EMBL/GenBank/DDBJ whole genome shotgun (WGS) entry which is preliminary data.</text>
</comment>
<sequence>MSGQRARRVPKSDPVSNKNALITTFFKPTHVIDLTQSDSDGGLNGTSTTQQEGAGRLNLINTRTSRFYRTEPVLSSTQQPIWTTIRPTSDVQSQTKHMSGIPVSKYSASSNRTTSNRTARVISSGIPTRSSKQACSLHAQVDLSDAAITSQHVSKPAKLKATTTVTNEWDEFPAHPNTNSNSSKSSKLPIVNGKTTLHHSSSAIESVRNTNCIDQLETIHPRTSSKHSTLLSHRLLDKNQHDPHLHSPTHPNHQSIESTVPNKPQDSAISESTISEKSPALPFSNCVLLRSPASVTVAIPLRQRHPTLYNAIPEALLGSEETSTDDILSNVLSVQDPDAHISLEVASEQSFSHPESPDIFSPEASVHSSFVLLEEDDDDDDDDDDLLQSLTPVKIRSKTKSIPIQGEIDMIVADQLNMDISNESRRPTPTALVDERESRDNSDDPVFDPIDDSDSSSDMSLLDSKVCHITRSTVKSMNRPSIRALEPPSDISPRNTAYDSFSRKRLAASMASINDLDSLINQQLRRTEITSKYALMSTTLLSLENSNVDSTSMSTFNPDATDGVVGTPDIEHDDTTMEITKLAEMVPTLPPREDVLLITPRDTSDDEHVLHGLMTDLTTLFDGVDLSGLSLDEAILFLSDMGLFSRRLKSGKCTRKAVLQWLIRFASVNDDEYILKKLLFIVESVISTETLHSTSKNSRNLSGTAFIKALNSLGMAGLYDSSSKKPLSDTPHITLVHIDERHQTGLSPRVSLPQRYSIRWIFQTATQLLKSKMLILSPTEKKKWFNLLVLASLDSRSDIFYSAASALLLELLTTYSLSEVRGLAHPMEWLVSFVINMKRTAIQEKGVSVSKGESSQSVLHNIGGVQALRCLSFLRSTGSTAINNLWVAHTFGLCVISQILDKPFPAQQSNVHEEDMFQLRIDFVLEVLKHDSLFSKECRDYPLLACIVQIIGHLLIGRAVFAMHIKPIKEIATLLRVLHNNIPDSRAICLERTKAKHELLHLSTWLRLAVTACPKQRWSDIRSHFAST</sequence>
<evidence type="ECO:0008006" key="4">
    <source>
        <dbReference type="Google" id="ProtNLM"/>
    </source>
</evidence>
<dbReference type="Proteomes" id="UP001648503">
    <property type="component" value="Unassembled WGS sequence"/>
</dbReference>
<feature type="region of interest" description="Disordered" evidence="1">
    <location>
        <begin position="86"/>
        <end position="117"/>
    </location>
</feature>
<feature type="region of interest" description="Disordered" evidence="1">
    <location>
        <begin position="239"/>
        <end position="275"/>
    </location>
</feature>
<feature type="compositionally biased region" description="Low complexity" evidence="1">
    <location>
        <begin position="107"/>
        <end position="117"/>
    </location>
</feature>
<proteinExistence type="predicted"/>